<accession>A0ABD5RYS8</accession>
<dbReference type="AlphaFoldDB" id="A0ABD5RYS8"/>
<dbReference type="EMBL" id="JBHSWU010000217">
    <property type="protein sequence ID" value="MFC6724574.1"/>
    <property type="molecule type" value="Genomic_DNA"/>
</dbReference>
<sequence>MSLYETKGDGMNAAGAERDFWRGAFESVVERLPEPVMVVDSEGRITHWNGASESLTNVDAAEAVGQVASDVTGAESTLAERAVTRGEV</sequence>
<dbReference type="InterPro" id="IPR013767">
    <property type="entry name" value="PAS_fold"/>
</dbReference>
<feature type="non-terminal residue" evidence="2">
    <location>
        <position position="88"/>
    </location>
</feature>
<dbReference type="NCBIfam" id="TIGR00229">
    <property type="entry name" value="sensory_box"/>
    <property type="match status" value="1"/>
</dbReference>
<dbReference type="Gene3D" id="3.30.450.20">
    <property type="entry name" value="PAS domain"/>
    <property type="match status" value="1"/>
</dbReference>
<organism evidence="2 3">
    <name type="scientific">Halobium palmae</name>
    <dbReference type="NCBI Taxonomy" id="1776492"/>
    <lineage>
        <taxon>Archaea</taxon>
        <taxon>Methanobacteriati</taxon>
        <taxon>Methanobacteriota</taxon>
        <taxon>Stenosarchaea group</taxon>
        <taxon>Halobacteria</taxon>
        <taxon>Halobacteriales</taxon>
        <taxon>Haloferacaceae</taxon>
        <taxon>Halobium</taxon>
    </lineage>
</organism>
<dbReference type="InterPro" id="IPR035965">
    <property type="entry name" value="PAS-like_dom_sf"/>
</dbReference>
<dbReference type="InterPro" id="IPR000014">
    <property type="entry name" value="PAS"/>
</dbReference>
<dbReference type="CDD" id="cd00130">
    <property type="entry name" value="PAS"/>
    <property type="match status" value="1"/>
</dbReference>
<keyword evidence="3" id="KW-1185">Reference proteome</keyword>
<name>A0ABD5RYS8_9EURY</name>
<evidence type="ECO:0000313" key="2">
    <source>
        <dbReference type="EMBL" id="MFC6724574.1"/>
    </source>
</evidence>
<feature type="domain" description="PAS" evidence="1">
    <location>
        <begin position="25"/>
        <end position="66"/>
    </location>
</feature>
<proteinExistence type="predicted"/>
<gene>
    <name evidence="2" type="ORF">ACFQE1_09345</name>
</gene>
<reference evidence="2 3" key="1">
    <citation type="journal article" date="2019" name="Int. J. Syst. Evol. Microbiol.">
        <title>The Global Catalogue of Microorganisms (GCM) 10K type strain sequencing project: providing services to taxonomists for standard genome sequencing and annotation.</title>
        <authorList>
            <consortium name="The Broad Institute Genomics Platform"/>
            <consortium name="The Broad Institute Genome Sequencing Center for Infectious Disease"/>
            <person name="Wu L."/>
            <person name="Ma J."/>
        </authorList>
    </citation>
    <scope>NUCLEOTIDE SEQUENCE [LARGE SCALE GENOMIC DNA]</scope>
    <source>
        <strain evidence="2 3">NBRC 111368</strain>
    </source>
</reference>
<dbReference type="SMART" id="SM00091">
    <property type="entry name" value="PAS"/>
    <property type="match status" value="1"/>
</dbReference>
<dbReference type="Pfam" id="PF00989">
    <property type="entry name" value="PAS"/>
    <property type="match status" value="1"/>
</dbReference>
<dbReference type="PROSITE" id="PS50112">
    <property type="entry name" value="PAS"/>
    <property type="match status" value="1"/>
</dbReference>
<protein>
    <submittedName>
        <fullName evidence="2">PAS domain-containing protein</fullName>
    </submittedName>
</protein>
<evidence type="ECO:0000259" key="1">
    <source>
        <dbReference type="PROSITE" id="PS50112"/>
    </source>
</evidence>
<dbReference type="SUPFAM" id="SSF55785">
    <property type="entry name" value="PYP-like sensor domain (PAS domain)"/>
    <property type="match status" value="1"/>
</dbReference>
<dbReference type="Proteomes" id="UP001596328">
    <property type="component" value="Unassembled WGS sequence"/>
</dbReference>
<evidence type="ECO:0000313" key="3">
    <source>
        <dbReference type="Proteomes" id="UP001596328"/>
    </source>
</evidence>
<comment type="caution">
    <text evidence="2">The sequence shown here is derived from an EMBL/GenBank/DDBJ whole genome shotgun (WGS) entry which is preliminary data.</text>
</comment>